<dbReference type="Gene3D" id="3.20.20.140">
    <property type="entry name" value="Metal-dependent hydrolases"/>
    <property type="match status" value="1"/>
</dbReference>
<feature type="binding site" evidence="11">
    <location>
        <begin position="299"/>
        <end position="301"/>
    </location>
    <ligand>
        <name>substrate</name>
    </ligand>
</feature>
<dbReference type="GO" id="GO:0008448">
    <property type="term" value="F:N-acetylglucosamine-6-phosphate deacetylase activity"/>
    <property type="evidence" value="ECO:0007669"/>
    <property type="project" value="UniProtKB-EC"/>
</dbReference>
<protein>
    <recommendedName>
        <fullName evidence="3">N-acetylglucosamine-6-phosphate deacetylase</fullName>
        <ecNumber evidence="2">3.5.1.25</ecNumber>
    </recommendedName>
</protein>
<evidence type="ECO:0000256" key="2">
    <source>
        <dbReference type="ARBA" id="ARBA00011899"/>
    </source>
</evidence>
<evidence type="ECO:0000256" key="1">
    <source>
        <dbReference type="ARBA" id="ARBA00010716"/>
    </source>
</evidence>
<feature type="domain" description="Amidohydrolase-related" evidence="13">
    <location>
        <begin position="45"/>
        <end position="371"/>
    </location>
</feature>
<comment type="catalytic activity">
    <reaction evidence="7">
        <text>N-acetyl-D-glucosamine 6-phosphate + H2O = D-glucosamine 6-phosphate + acetate</text>
        <dbReference type="Rhea" id="RHEA:22936"/>
        <dbReference type="ChEBI" id="CHEBI:15377"/>
        <dbReference type="ChEBI" id="CHEBI:30089"/>
        <dbReference type="ChEBI" id="CHEBI:57513"/>
        <dbReference type="ChEBI" id="CHEBI:58725"/>
        <dbReference type="EC" id="3.5.1.25"/>
    </reaction>
</comment>
<dbReference type="RefSeq" id="WP_123609736.1">
    <property type="nucleotide sequence ID" value="NZ_RJVG01000006.1"/>
</dbReference>
<evidence type="ECO:0000259" key="13">
    <source>
        <dbReference type="Pfam" id="PF01979"/>
    </source>
</evidence>
<dbReference type="PANTHER" id="PTHR11113">
    <property type="entry name" value="N-ACETYLGLUCOSAMINE-6-PHOSPHATE DEACETYLASE"/>
    <property type="match status" value="1"/>
</dbReference>
<dbReference type="NCBIfam" id="TIGR00221">
    <property type="entry name" value="nagA"/>
    <property type="match status" value="1"/>
</dbReference>
<dbReference type="InterPro" id="IPR032466">
    <property type="entry name" value="Metal_Hydrolase"/>
</dbReference>
<feature type="binding site" evidence="11">
    <location>
        <begin position="210"/>
        <end position="211"/>
    </location>
    <ligand>
        <name>substrate</name>
    </ligand>
</feature>
<dbReference type="Pfam" id="PF01979">
    <property type="entry name" value="Amidohydro_1"/>
    <property type="match status" value="1"/>
</dbReference>
<evidence type="ECO:0000256" key="11">
    <source>
        <dbReference type="PIRSR" id="PIRSR038994-2"/>
    </source>
</evidence>
<evidence type="ECO:0000313" key="15">
    <source>
        <dbReference type="Proteomes" id="UP000273083"/>
    </source>
</evidence>
<dbReference type="SUPFAM" id="SSF51338">
    <property type="entry name" value="Composite domain of metallo-dependent hydrolases"/>
    <property type="match status" value="1"/>
</dbReference>
<dbReference type="EC" id="3.5.1.25" evidence="2"/>
<feature type="active site" description="Proton donor/acceptor" evidence="10">
    <location>
        <position position="265"/>
    </location>
</feature>
<evidence type="ECO:0000256" key="9">
    <source>
        <dbReference type="PIRNR" id="PIRNR038994"/>
    </source>
</evidence>
<accession>A0A3N1XLD6</accession>
<dbReference type="AlphaFoldDB" id="A0A3N1XLD6"/>
<dbReference type="GO" id="GO:0006046">
    <property type="term" value="P:N-acetylglucosamine catabolic process"/>
    <property type="evidence" value="ECO:0007669"/>
    <property type="project" value="TreeGrafter"/>
</dbReference>
<gene>
    <name evidence="14" type="ORF">EDD66_106193</name>
</gene>
<dbReference type="Gene3D" id="2.30.40.10">
    <property type="entry name" value="Urease, subunit C, domain 1"/>
    <property type="match status" value="1"/>
</dbReference>
<dbReference type="PIRSF" id="PIRSF038994">
    <property type="entry name" value="NagA"/>
    <property type="match status" value="1"/>
</dbReference>
<feature type="binding site" evidence="11">
    <location>
        <position position="218"/>
    </location>
    <ligand>
        <name>substrate</name>
    </ligand>
</feature>
<evidence type="ECO:0000256" key="12">
    <source>
        <dbReference type="PIRSR" id="PIRSR038994-3"/>
    </source>
</evidence>
<evidence type="ECO:0000256" key="10">
    <source>
        <dbReference type="PIRSR" id="PIRSR038994-1"/>
    </source>
</evidence>
<feature type="binding site" evidence="11">
    <location>
        <position position="242"/>
    </location>
    <ligand>
        <name>substrate</name>
    </ligand>
</feature>
<comment type="cofactor">
    <cofactor evidence="12">
        <name>a divalent metal cation</name>
        <dbReference type="ChEBI" id="CHEBI:60240"/>
    </cofactor>
    <text evidence="12">Binds 1 divalent metal cation per subunit.</text>
</comment>
<reference evidence="14 15" key="1">
    <citation type="submission" date="2018-11" db="EMBL/GenBank/DDBJ databases">
        <title>Genomic Encyclopedia of Type Strains, Phase IV (KMG-IV): sequencing the most valuable type-strain genomes for metagenomic binning, comparative biology and taxonomic classification.</title>
        <authorList>
            <person name="Goeker M."/>
        </authorList>
    </citation>
    <scope>NUCLEOTIDE SEQUENCE [LARGE SCALE GENOMIC DNA]</scope>
    <source>
        <strain evidence="14 15">DSM 26537</strain>
    </source>
</reference>
<feature type="binding site" evidence="12">
    <location>
        <position position="207"/>
    </location>
    <ligand>
        <name>Zn(2+)</name>
        <dbReference type="ChEBI" id="CHEBI:29105"/>
    </ligand>
</feature>
<dbReference type="InterPro" id="IPR003764">
    <property type="entry name" value="GlcNAc_6-P_deAcase"/>
</dbReference>
<evidence type="ECO:0000256" key="4">
    <source>
        <dbReference type="ARBA" id="ARBA00022723"/>
    </source>
</evidence>
<evidence type="ECO:0000256" key="7">
    <source>
        <dbReference type="ARBA" id="ARBA00047647"/>
    </source>
</evidence>
<dbReference type="SUPFAM" id="SSF51556">
    <property type="entry name" value="Metallo-dependent hydrolases"/>
    <property type="match status" value="1"/>
</dbReference>
<organism evidence="14 15">
    <name type="scientific">Mobilisporobacter senegalensis</name>
    <dbReference type="NCBI Taxonomy" id="1329262"/>
    <lineage>
        <taxon>Bacteria</taxon>
        <taxon>Bacillati</taxon>
        <taxon>Bacillota</taxon>
        <taxon>Clostridia</taxon>
        <taxon>Lachnospirales</taxon>
        <taxon>Lachnospiraceae</taxon>
        <taxon>Mobilisporobacter</taxon>
    </lineage>
</organism>
<dbReference type="Proteomes" id="UP000273083">
    <property type="component" value="Unassembled WGS sequence"/>
</dbReference>
<comment type="pathway">
    <text evidence="8">Amino-sugar metabolism; N-acetylneuraminate degradation; D-fructose 6-phosphate from N-acetylneuraminate: step 4/5.</text>
</comment>
<dbReference type="EMBL" id="RJVG01000006">
    <property type="protein sequence ID" value="ROR27496.1"/>
    <property type="molecule type" value="Genomic_DNA"/>
</dbReference>
<name>A0A3N1XLD6_9FIRM</name>
<dbReference type="GO" id="GO:0046872">
    <property type="term" value="F:metal ion binding"/>
    <property type="evidence" value="ECO:0007669"/>
    <property type="project" value="UniProtKB-KW"/>
</dbReference>
<feature type="binding site" evidence="12">
    <location>
        <position position="186"/>
    </location>
    <ligand>
        <name>Zn(2+)</name>
        <dbReference type="ChEBI" id="CHEBI:29105"/>
    </ligand>
</feature>
<dbReference type="OrthoDB" id="9776488at2"/>
<comment type="similarity">
    <text evidence="1 9">Belongs to the metallo-dependent hydrolases superfamily. NagA family.</text>
</comment>
<comment type="caution">
    <text evidence="14">The sequence shown here is derived from an EMBL/GenBank/DDBJ whole genome shotgun (WGS) entry which is preliminary data.</text>
</comment>
<keyword evidence="5 9" id="KW-0378">Hydrolase</keyword>
<keyword evidence="15" id="KW-1185">Reference proteome</keyword>
<dbReference type="PANTHER" id="PTHR11113:SF14">
    <property type="entry name" value="N-ACETYLGLUCOSAMINE-6-PHOSPHATE DEACETYLASE"/>
    <property type="match status" value="1"/>
</dbReference>
<evidence type="ECO:0000256" key="8">
    <source>
        <dbReference type="ARBA" id="ARBA00060590"/>
    </source>
</evidence>
<sequence length="372" mass="40347">MIIKNANVFNENNVFEVKDIYIKEDLIVDQNAPDDKVIDGTGLYAIPGLTDIHFHGCVGYDFCDGSHEAIESMAKYQAKNGVTTICPATMTLEEERLMKIAEAASNYENEDGAILCGINMEGPYLSVKKKGAQNAAFIRKPDIDMYRKMQEKSGNLIKLVAIAPEEEGAMEFISELKDEVILSLAHTTADYDTAHEALEKGASHITHLYNAMPPFSHREPGVIGAACDMPDCNVELICDGIHIHPSVVRTTFKMFGDDRIILISDSMMATGMPDGEYSLGGQAVKVVANKATLVIDGAIAGSATNLMDCLRNVVRNMEIPLETAVKCAAVNSAKAIGIDDKYGSITSGKIANIVLLDKNLDIKSVILKGKEI</sequence>
<proteinExistence type="inferred from homology"/>
<dbReference type="InterPro" id="IPR006680">
    <property type="entry name" value="Amidohydro-rel"/>
</dbReference>
<dbReference type="CDD" id="cd00854">
    <property type="entry name" value="NagA"/>
    <property type="match status" value="1"/>
</dbReference>
<evidence type="ECO:0000256" key="3">
    <source>
        <dbReference type="ARBA" id="ARBA00018029"/>
    </source>
</evidence>
<feature type="binding site" evidence="11">
    <location>
        <position position="132"/>
    </location>
    <ligand>
        <name>substrate</name>
    </ligand>
</feature>
<evidence type="ECO:0000313" key="14">
    <source>
        <dbReference type="EMBL" id="ROR27496.1"/>
    </source>
</evidence>
<dbReference type="FunFam" id="3.20.20.140:FF:000004">
    <property type="entry name" value="N-acetylglucosamine-6-phosphate deacetylase"/>
    <property type="match status" value="1"/>
</dbReference>
<feature type="binding site" evidence="12">
    <location>
        <position position="121"/>
    </location>
    <ligand>
        <name>Zn(2+)</name>
        <dbReference type="ChEBI" id="CHEBI:29105"/>
    </ligand>
</feature>
<keyword evidence="4 12" id="KW-0479">Metal-binding</keyword>
<evidence type="ECO:0000256" key="6">
    <source>
        <dbReference type="ARBA" id="ARBA00023277"/>
    </source>
</evidence>
<evidence type="ECO:0000256" key="5">
    <source>
        <dbReference type="ARBA" id="ARBA00022801"/>
    </source>
</evidence>
<keyword evidence="6 9" id="KW-0119">Carbohydrate metabolism</keyword>
<dbReference type="InterPro" id="IPR011059">
    <property type="entry name" value="Metal-dep_hydrolase_composite"/>
</dbReference>